<keyword evidence="3 6" id="KW-0547">Nucleotide-binding</keyword>
<dbReference type="PROSITE" id="PS50011">
    <property type="entry name" value="PROTEIN_KINASE_DOM"/>
    <property type="match status" value="1"/>
</dbReference>
<keyword evidence="1" id="KW-0723">Serine/threonine-protein kinase</keyword>
<evidence type="ECO:0000259" key="7">
    <source>
        <dbReference type="PROSITE" id="PS50011"/>
    </source>
</evidence>
<dbReference type="GO" id="GO:0009966">
    <property type="term" value="P:regulation of signal transduction"/>
    <property type="evidence" value="ECO:0007669"/>
    <property type="project" value="TreeGrafter"/>
</dbReference>
<dbReference type="InterPro" id="IPR017441">
    <property type="entry name" value="Protein_kinase_ATP_BS"/>
</dbReference>
<dbReference type="Pfam" id="PF00069">
    <property type="entry name" value="Pkinase"/>
    <property type="match status" value="1"/>
</dbReference>
<keyword evidence="5 6" id="KW-0067">ATP-binding</keyword>
<dbReference type="PANTHER" id="PTHR24355:SF30">
    <property type="entry name" value="SERINE_THREONINE-PROTEIN KINASE 32B ISOFORM X1"/>
    <property type="match status" value="1"/>
</dbReference>
<protein>
    <submittedName>
        <fullName evidence="8">Serine/threonine-protein kinase 32c</fullName>
    </submittedName>
</protein>
<dbReference type="FunFam" id="3.30.200.20:FF:000347">
    <property type="entry name" value="serine/threonine-protein kinase 32A isoform X2"/>
    <property type="match status" value="1"/>
</dbReference>
<dbReference type="Gene3D" id="1.10.510.10">
    <property type="entry name" value="Transferase(Phosphotransferase) domain 1"/>
    <property type="match status" value="1"/>
</dbReference>
<accession>A0AAV4B1F0</accession>
<evidence type="ECO:0000256" key="1">
    <source>
        <dbReference type="ARBA" id="ARBA00022527"/>
    </source>
</evidence>
<dbReference type="Gene3D" id="3.30.200.20">
    <property type="entry name" value="Phosphorylase Kinase, domain 1"/>
    <property type="match status" value="1"/>
</dbReference>
<dbReference type="EMBL" id="BLXT01004491">
    <property type="protein sequence ID" value="GFO13388.1"/>
    <property type="molecule type" value="Genomic_DNA"/>
</dbReference>
<evidence type="ECO:0000313" key="9">
    <source>
        <dbReference type="Proteomes" id="UP000735302"/>
    </source>
</evidence>
<reference evidence="8 9" key="1">
    <citation type="journal article" date="2021" name="Elife">
        <title>Chloroplast acquisition without the gene transfer in kleptoplastic sea slugs, Plakobranchus ocellatus.</title>
        <authorList>
            <person name="Maeda T."/>
            <person name="Takahashi S."/>
            <person name="Yoshida T."/>
            <person name="Shimamura S."/>
            <person name="Takaki Y."/>
            <person name="Nagai Y."/>
            <person name="Toyoda A."/>
            <person name="Suzuki Y."/>
            <person name="Arimoto A."/>
            <person name="Ishii H."/>
            <person name="Satoh N."/>
            <person name="Nishiyama T."/>
            <person name="Hasebe M."/>
            <person name="Maruyama T."/>
            <person name="Minagawa J."/>
            <person name="Obokata J."/>
            <person name="Shigenobu S."/>
        </authorList>
    </citation>
    <scope>NUCLEOTIDE SEQUENCE [LARGE SCALE GENOMIC DNA]</scope>
</reference>
<feature type="binding site" evidence="6">
    <location>
        <position position="57"/>
    </location>
    <ligand>
        <name>ATP</name>
        <dbReference type="ChEBI" id="CHEBI:30616"/>
    </ligand>
</feature>
<proteinExistence type="predicted"/>
<dbReference type="GO" id="GO:0005524">
    <property type="term" value="F:ATP binding"/>
    <property type="evidence" value="ECO:0007669"/>
    <property type="project" value="UniProtKB-UniRule"/>
</dbReference>
<gene>
    <name evidence="8" type="ORF">PoB_003989300</name>
</gene>
<dbReference type="InterPro" id="IPR000719">
    <property type="entry name" value="Prot_kinase_dom"/>
</dbReference>
<dbReference type="InterPro" id="IPR011009">
    <property type="entry name" value="Kinase-like_dom_sf"/>
</dbReference>
<dbReference type="SUPFAM" id="SSF56112">
    <property type="entry name" value="Protein kinase-like (PK-like)"/>
    <property type="match status" value="1"/>
</dbReference>
<dbReference type="PROSITE" id="PS00107">
    <property type="entry name" value="PROTEIN_KINASE_ATP"/>
    <property type="match status" value="1"/>
</dbReference>
<dbReference type="GO" id="GO:0004703">
    <property type="term" value="F:G protein-coupled receptor kinase activity"/>
    <property type="evidence" value="ECO:0007669"/>
    <property type="project" value="TreeGrafter"/>
</dbReference>
<sequence>MKLRSNSRRISLYNRQHDMHVSVNFDHFQILRAIGKGSFGKVCIVQKKDTKKMYAMKYMNKTACAQQEAVSNVIREVQILKAVEHVFIVNLWYCFQDEEDMFMVVDLLLGGDLRYHMAGDMTFTEDHVTLYVAELALALDYLRTRGIIHRLSGPPSGQGAGGGARTRDRMVPADLRADSLATVPPKPPLA</sequence>
<name>A0AAV4B1F0_9GAST</name>
<dbReference type="AlphaFoldDB" id="A0AAV4B1F0"/>
<feature type="domain" description="Protein kinase" evidence="7">
    <location>
        <begin position="28"/>
        <end position="190"/>
    </location>
</feature>
<comment type="caution">
    <text evidence="8">The sequence shown here is derived from an EMBL/GenBank/DDBJ whole genome shotgun (WGS) entry which is preliminary data.</text>
</comment>
<keyword evidence="4 8" id="KW-0418">Kinase</keyword>
<evidence type="ECO:0000256" key="6">
    <source>
        <dbReference type="PROSITE-ProRule" id="PRU10141"/>
    </source>
</evidence>
<organism evidence="8 9">
    <name type="scientific">Plakobranchus ocellatus</name>
    <dbReference type="NCBI Taxonomy" id="259542"/>
    <lineage>
        <taxon>Eukaryota</taxon>
        <taxon>Metazoa</taxon>
        <taxon>Spiralia</taxon>
        <taxon>Lophotrochozoa</taxon>
        <taxon>Mollusca</taxon>
        <taxon>Gastropoda</taxon>
        <taxon>Heterobranchia</taxon>
        <taxon>Euthyneura</taxon>
        <taxon>Panpulmonata</taxon>
        <taxon>Sacoglossa</taxon>
        <taxon>Placobranchoidea</taxon>
        <taxon>Plakobranchidae</taxon>
        <taxon>Plakobranchus</taxon>
    </lineage>
</organism>
<evidence type="ECO:0000256" key="4">
    <source>
        <dbReference type="ARBA" id="ARBA00022777"/>
    </source>
</evidence>
<evidence type="ECO:0000313" key="8">
    <source>
        <dbReference type="EMBL" id="GFO13388.1"/>
    </source>
</evidence>
<dbReference type="PANTHER" id="PTHR24355">
    <property type="entry name" value="G PROTEIN-COUPLED RECEPTOR KINASE/RIBOSOMAL PROTEIN S6 KINASE"/>
    <property type="match status" value="1"/>
</dbReference>
<dbReference type="GO" id="GO:0007186">
    <property type="term" value="P:G protein-coupled receptor signaling pathway"/>
    <property type="evidence" value="ECO:0007669"/>
    <property type="project" value="TreeGrafter"/>
</dbReference>
<dbReference type="GO" id="GO:0001664">
    <property type="term" value="F:G protein-coupled receptor binding"/>
    <property type="evidence" value="ECO:0007669"/>
    <property type="project" value="TreeGrafter"/>
</dbReference>
<evidence type="ECO:0000256" key="3">
    <source>
        <dbReference type="ARBA" id="ARBA00022741"/>
    </source>
</evidence>
<evidence type="ECO:0000256" key="5">
    <source>
        <dbReference type="ARBA" id="ARBA00022840"/>
    </source>
</evidence>
<dbReference type="Proteomes" id="UP000735302">
    <property type="component" value="Unassembled WGS sequence"/>
</dbReference>
<keyword evidence="2" id="KW-0808">Transferase</keyword>
<keyword evidence="9" id="KW-1185">Reference proteome</keyword>
<evidence type="ECO:0000256" key="2">
    <source>
        <dbReference type="ARBA" id="ARBA00022679"/>
    </source>
</evidence>